<sequence length="166" mass="17938">MDLWDREVSSFGNKVQALESPVLTGLALGAIRSAFYLLESQNVEIFPSSRRGLIVRAIESGGIVGRGGGGEIELAERFLADYDSLPDVALAPPVGPFMMGLVRLFEEAPSGLSPDGLMEILWSCHESILMSRISGRYSIHDEELDSICNESINKQKILLESALGGA</sequence>
<evidence type="ECO:0000313" key="1">
    <source>
        <dbReference type="EMBL" id="GLW59556.1"/>
    </source>
</evidence>
<accession>A0A9W6PR17</accession>
<proteinExistence type="predicted"/>
<name>A0A9W6PR17_9ACTN</name>
<dbReference type="Proteomes" id="UP001165143">
    <property type="component" value="Unassembled WGS sequence"/>
</dbReference>
<organism evidence="1 2">
    <name type="scientific">Kitasatospora phosalacinea</name>
    <dbReference type="NCBI Taxonomy" id="2065"/>
    <lineage>
        <taxon>Bacteria</taxon>
        <taxon>Bacillati</taxon>
        <taxon>Actinomycetota</taxon>
        <taxon>Actinomycetes</taxon>
        <taxon>Kitasatosporales</taxon>
        <taxon>Streptomycetaceae</taxon>
        <taxon>Kitasatospora</taxon>
    </lineage>
</organism>
<reference evidence="1" key="1">
    <citation type="submission" date="2023-02" db="EMBL/GenBank/DDBJ databases">
        <title>Kitasatospora phosalacinea NBRC 14362.</title>
        <authorList>
            <person name="Ichikawa N."/>
            <person name="Sato H."/>
            <person name="Tonouchi N."/>
        </authorList>
    </citation>
    <scope>NUCLEOTIDE SEQUENCE</scope>
    <source>
        <strain evidence="1">NBRC 14362</strain>
    </source>
</reference>
<protein>
    <submittedName>
        <fullName evidence="1">Uncharacterized protein</fullName>
    </submittedName>
</protein>
<dbReference type="AlphaFoldDB" id="A0A9W6PR17"/>
<evidence type="ECO:0000313" key="2">
    <source>
        <dbReference type="Proteomes" id="UP001165143"/>
    </source>
</evidence>
<dbReference type="OrthoDB" id="5191191at2"/>
<dbReference type="EMBL" id="BSRX01000092">
    <property type="protein sequence ID" value="GLW59556.1"/>
    <property type="molecule type" value="Genomic_DNA"/>
</dbReference>
<comment type="caution">
    <text evidence="1">The sequence shown here is derived from an EMBL/GenBank/DDBJ whole genome shotgun (WGS) entry which is preliminary data.</text>
</comment>
<gene>
    <name evidence="1" type="ORF">Kpho01_75660</name>
</gene>
<dbReference type="RefSeq" id="WP_158715364.1">
    <property type="nucleotide sequence ID" value="NZ_BSRX01000092.1"/>
</dbReference>